<dbReference type="PANTHER" id="PTHR13469:SF8">
    <property type="entry name" value="HEXIM P-TEFB COMPLEX SUBUNIT 1"/>
    <property type="match status" value="1"/>
</dbReference>
<feature type="compositionally biased region" description="Polar residues" evidence="8">
    <location>
        <begin position="81"/>
        <end position="90"/>
    </location>
</feature>
<dbReference type="GO" id="GO:0005654">
    <property type="term" value="C:nucleoplasm"/>
    <property type="evidence" value="ECO:0007669"/>
    <property type="project" value="TreeGrafter"/>
</dbReference>
<dbReference type="InterPro" id="IPR024872">
    <property type="entry name" value="HEXIM"/>
</dbReference>
<comment type="caution">
    <text evidence="9">The sequence shown here is derived from an EMBL/GenBank/DDBJ whole genome shotgun (WGS) entry which is preliminary data.</text>
</comment>
<sequence>MAGDSQENLKPLQSNTRSGHELQQPAENGREVLTVLAGSNNLPNLAQPHLSDNVHTEANANLIPQGENRADGPPDEGFPTDNDSNKSPINKRNCLKATTERHKISEPLDKHSYEDFRVHNERQGDRDTWLREEMFTQRYPMAPHNTTRYLMDEHEEEELDFSIETREEFLQRNFCEELETFHVEKLLNMSKNKLVQEYLELERCNSHMEEENKLLRSTVVAGVGLWTASWSNSESWRRKRKKRSQWNRDMA</sequence>
<keyword evidence="3" id="KW-0678">Repressor</keyword>
<keyword evidence="6" id="KW-0804">Transcription</keyword>
<dbReference type="GO" id="GO:0004861">
    <property type="term" value="F:cyclin-dependent protein serine/threonine kinase inhibitor activity"/>
    <property type="evidence" value="ECO:0007669"/>
    <property type="project" value="InterPro"/>
</dbReference>
<protein>
    <submittedName>
        <fullName evidence="9">HEXIM1</fullName>
    </submittedName>
</protein>
<dbReference type="AlphaFoldDB" id="A0AAV6SJ52"/>
<evidence type="ECO:0000256" key="2">
    <source>
        <dbReference type="ARBA" id="ARBA00008409"/>
    </source>
</evidence>
<keyword evidence="10" id="KW-1185">Reference proteome</keyword>
<dbReference type="GO" id="GO:0097322">
    <property type="term" value="F:7SK snRNA binding"/>
    <property type="evidence" value="ECO:0007669"/>
    <property type="project" value="TreeGrafter"/>
</dbReference>
<evidence type="ECO:0000256" key="8">
    <source>
        <dbReference type="SAM" id="MobiDB-lite"/>
    </source>
</evidence>
<dbReference type="GO" id="GO:0005737">
    <property type="term" value="C:cytoplasm"/>
    <property type="evidence" value="ECO:0007669"/>
    <property type="project" value="InterPro"/>
</dbReference>
<comment type="similarity">
    <text evidence="2">Belongs to the HEXIM family.</text>
</comment>
<evidence type="ECO:0000256" key="6">
    <source>
        <dbReference type="ARBA" id="ARBA00023163"/>
    </source>
</evidence>
<evidence type="ECO:0000256" key="1">
    <source>
        <dbReference type="ARBA" id="ARBA00004123"/>
    </source>
</evidence>
<proteinExistence type="inferred from homology"/>
<dbReference type="EMBL" id="JAGKHQ010000005">
    <property type="protein sequence ID" value="KAG7516803.1"/>
    <property type="molecule type" value="Genomic_DNA"/>
</dbReference>
<comment type="subcellular location">
    <subcellularLocation>
        <location evidence="1">Nucleus</location>
    </subcellularLocation>
</comment>
<dbReference type="GO" id="GO:0000122">
    <property type="term" value="P:negative regulation of transcription by RNA polymerase II"/>
    <property type="evidence" value="ECO:0007669"/>
    <property type="project" value="InterPro"/>
</dbReference>
<evidence type="ECO:0000256" key="4">
    <source>
        <dbReference type="ARBA" id="ARBA00023015"/>
    </source>
</evidence>
<evidence type="ECO:0000256" key="7">
    <source>
        <dbReference type="ARBA" id="ARBA00023242"/>
    </source>
</evidence>
<feature type="region of interest" description="Disordered" evidence="8">
    <location>
        <begin position="1"/>
        <end position="97"/>
    </location>
</feature>
<keyword evidence="5" id="KW-0175">Coiled coil</keyword>
<organism evidence="9 10">
    <name type="scientific">Solea senegalensis</name>
    <name type="common">Senegalese sole</name>
    <dbReference type="NCBI Taxonomy" id="28829"/>
    <lineage>
        <taxon>Eukaryota</taxon>
        <taxon>Metazoa</taxon>
        <taxon>Chordata</taxon>
        <taxon>Craniata</taxon>
        <taxon>Vertebrata</taxon>
        <taxon>Euteleostomi</taxon>
        <taxon>Actinopterygii</taxon>
        <taxon>Neopterygii</taxon>
        <taxon>Teleostei</taxon>
        <taxon>Neoteleostei</taxon>
        <taxon>Acanthomorphata</taxon>
        <taxon>Carangaria</taxon>
        <taxon>Pleuronectiformes</taxon>
        <taxon>Pleuronectoidei</taxon>
        <taxon>Soleidae</taxon>
        <taxon>Solea</taxon>
    </lineage>
</organism>
<keyword evidence="4" id="KW-0805">Transcription regulation</keyword>
<reference evidence="9 10" key="1">
    <citation type="journal article" date="2021" name="Sci. Rep.">
        <title>Chromosome anchoring in Senegalese sole (Solea senegalensis) reveals sex-associated markers and genome rearrangements in flatfish.</title>
        <authorList>
            <person name="Guerrero-Cozar I."/>
            <person name="Gomez-Garrido J."/>
            <person name="Berbel C."/>
            <person name="Martinez-Blanch J.F."/>
            <person name="Alioto T."/>
            <person name="Claros M.G."/>
            <person name="Gagnaire P.A."/>
            <person name="Manchado M."/>
        </authorList>
    </citation>
    <scope>NUCLEOTIDE SEQUENCE [LARGE SCALE GENOMIC DNA]</scope>
    <source>
        <strain evidence="9">Sse05_10M</strain>
    </source>
</reference>
<accession>A0AAV6SJ52</accession>
<dbReference type="Proteomes" id="UP000693946">
    <property type="component" value="Linkage Group LG13"/>
</dbReference>
<dbReference type="Pfam" id="PF15313">
    <property type="entry name" value="HEXIM"/>
    <property type="match status" value="1"/>
</dbReference>
<evidence type="ECO:0000313" key="10">
    <source>
        <dbReference type="Proteomes" id="UP000693946"/>
    </source>
</evidence>
<evidence type="ECO:0000313" key="9">
    <source>
        <dbReference type="EMBL" id="KAG7516803.1"/>
    </source>
</evidence>
<name>A0AAV6SJ52_SOLSE</name>
<feature type="compositionally biased region" description="Polar residues" evidence="8">
    <location>
        <begin position="1"/>
        <end position="17"/>
    </location>
</feature>
<keyword evidence="7" id="KW-0539">Nucleus</keyword>
<evidence type="ECO:0000256" key="5">
    <source>
        <dbReference type="ARBA" id="ARBA00023054"/>
    </source>
</evidence>
<evidence type="ECO:0000256" key="3">
    <source>
        <dbReference type="ARBA" id="ARBA00022491"/>
    </source>
</evidence>
<gene>
    <name evidence="9" type="ORF">JOB18_040950</name>
</gene>
<dbReference type="PANTHER" id="PTHR13469">
    <property type="entry name" value="HEXAMETHYLENE BISACETAMIDE INDUCIBLE 1"/>
    <property type="match status" value="1"/>
</dbReference>